<dbReference type="InterPro" id="IPR036196">
    <property type="entry name" value="Ptyr_pPase_sf"/>
</dbReference>
<feature type="domain" description="Phosphotyrosine protein phosphatase I" evidence="2">
    <location>
        <begin position="4"/>
        <end position="138"/>
    </location>
</feature>
<protein>
    <submittedName>
        <fullName evidence="3">Arsenate reductase</fullName>
        <ecNumber evidence="3">1.20.4.4</ecNumber>
    </submittedName>
</protein>
<proteinExistence type="predicted"/>
<evidence type="ECO:0000259" key="2">
    <source>
        <dbReference type="SMART" id="SM00226"/>
    </source>
</evidence>
<dbReference type="GO" id="GO:0030612">
    <property type="term" value="F:arsenate reductase (thioredoxin) activity"/>
    <property type="evidence" value="ECO:0007669"/>
    <property type="project" value="UniProtKB-EC"/>
</dbReference>
<dbReference type="SMART" id="SM00226">
    <property type="entry name" value="LMWPc"/>
    <property type="match status" value="1"/>
</dbReference>
<keyword evidence="1" id="KW-0059">Arsenical resistance</keyword>
<accession>A0A644Z4V9</accession>
<dbReference type="PANTHER" id="PTHR43428:SF1">
    <property type="entry name" value="ARSENATE REDUCTASE"/>
    <property type="match status" value="1"/>
</dbReference>
<dbReference type="SUPFAM" id="SSF52788">
    <property type="entry name" value="Phosphotyrosine protein phosphatases I"/>
    <property type="match status" value="1"/>
</dbReference>
<dbReference type="Pfam" id="PF01451">
    <property type="entry name" value="LMWPc"/>
    <property type="match status" value="1"/>
</dbReference>
<reference evidence="3" key="1">
    <citation type="submission" date="2019-08" db="EMBL/GenBank/DDBJ databases">
        <authorList>
            <person name="Kucharzyk K."/>
            <person name="Murdoch R.W."/>
            <person name="Higgins S."/>
            <person name="Loffler F."/>
        </authorList>
    </citation>
    <scope>NUCLEOTIDE SEQUENCE</scope>
</reference>
<gene>
    <name evidence="3" type="primary">arsC_39</name>
    <name evidence="3" type="ORF">SDC9_79702</name>
</gene>
<dbReference type="GO" id="GO:0046685">
    <property type="term" value="P:response to arsenic-containing substance"/>
    <property type="evidence" value="ECO:0007669"/>
    <property type="project" value="UniProtKB-KW"/>
</dbReference>
<comment type="caution">
    <text evidence="3">The sequence shown here is derived from an EMBL/GenBank/DDBJ whole genome shotgun (WGS) entry which is preliminary data.</text>
</comment>
<organism evidence="3">
    <name type="scientific">bioreactor metagenome</name>
    <dbReference type="NCBI Taxonomy" id="1076179"/>
    <lineage>
        <taxon>unclassified sequences</taxon>
        <taxon>metagenomes</taxon>
        <taxon>ecological metagenomes</taxon>
    </lineage>
</organism>
<evidence type="ECO:0000313" key="3">
    <source>
        <dbReference type="EMBL" id="MPM33134.1"/>
    </source>
</evidence>
<dbReference type="PANTHER" id="PTHR43428">
    <property type="entry name" value="ARSENATE REDUCTASE"/>
    <property type="match status" value="1"/>
</dbReference>
<sequence length="161" mass="17739">MMKRTVLFLCTKNSARSQMAEAILNYRGGDRFTAYSAGSSPAEAIHPAAALILSDAGHDMADRKPKPMNAFANVKMDFVITLCDNMKESCPVFPGQPVLAHWGMPDPAEIKGSEAEKAQAFKKTMLEISQRISLFLNIPMEKLDRMAIEKKVSEIGAQTFN</sequence>
<name>A0A644Z4V9_9ZZZZ</name>
<dbReference type="CDD" id="cd16345">
    <property type="entry name" value="LMWP_ArsC"/>
    <property type="match status" value="1"/>
</dbReference>
<dbReference type="AlphaFoldDB" id="A0A644Z4V9"/>
<dbReference type="Gene3D" id="3.40.50.2300">
    <property type="match status" value="1"/>
</dbReference>
<keyword evidence="3" id="KW-0560">Oxidoreductase</keyword>
<dbReference type="EMBL" id="VSSQ01006568">
    <property type="protein sequence ID" value="MPM33134.1"/>
    <property type="molecule type" value="Genomic_DNA"/>
</dbReference>
<evidence type="ECO:0000256" key="1">
    <source>
        <dbReference type="ARBA" id="ARBA00022849"/>
    </source>
</evidence>
<dbReference type="EC" id="1.20.4.4" evidence="3"/>
<dbReference type="InterPro" id="IPR023485">
    <property type="entry name" value="Ptyr_pPase"/>
</dbReference>